<evidence type="ECO:0000313" key="5">
    <source>
        <dbReference type="Proteomes" id="UP000297452"/>
    </source>
</evidence>
<dbReference type="InterPro" id="IPR019775">
    <property type="entry name" value="WD40_repeat_CS"/>
</dbReference>
<dbReference type="PROSITE" id="PS50082">
    <property type="entry name" value="WD_REPEATS_2"/>
    <property type="match status" value="4"/>
</dbReference>
<dbReference type="PRINTS" id="PR00320">
    <property type="entry name" value="GPROTEINBRPT"/>
</dbReference>
<dbReference type="InterPro" id="IPR036322">
    <property type="entry name" value="WD40_repeat_dom_sf"/>
</dbReference>
<dbReference type="Gene3D" id="2.130.10.10">
    <property type="entry name" value="YVTN repeat-like/Quinoprotein amine dehydrogenase"/>
    <property type="match status" value="1"/>
</dbReference>
<name>A0A4Z1HVV3_9HELO</name>
<dbReference type="PANTHER" id="PTHR44129">
    <property type="entry name" value="WD REPEAT-CONTAINING PROTEIN POP1"/>
    <property type="match status" value="1"/>
</dbReference>
<dbReference type="SMART" id="SM00320">
    <property type="entry name" value="WD40"/>
    <property type="match status" value="4"/>
</dbReference>
<evidence type="ECO:0000256" key="2">
    <source>
        <dbReference type="ARBA" id="ARBA00022737"/>
    </source>
</evidence>
<dbReference type="AlphaFoldDB" id="A0A4Z1HVV3"/>
<dbReference type="InterPro" id="IPR050349">
    <property type="entry name" value="WD_LIS1/nudF_dynein_reg"/>
</dbReference>
<feature type="repeat" description="WD" evidence="3">
    <location>
        <begin position="151"/>
        <end position="192"/>
    </location>
</feature>
<keyword evidence="1 3" id="KW-0853">WD repeat</keyword>
<keyword evidence="5" id="KW-1185">Reference proteome</keyword>
<dbReference type="CDD" id="cd00200">
    <property type="entry name" value="WD40"/>
    <property type="match status" value="1"/>
</dbReference>
<comment type="caution">
    <text evidence="4">The sequence shown here is derived from an EMBL/GenBank/DDBJ whole genome shotgun (WGS) entry which is preliminary data.</text>
</comment>
<dbReference type="EMBL" id="PQXJ01000385">
    <property type="protein sequence ID" value="TGO50650.1"/>
    <property type="molecule type" value="Genomic_DNA"/>
</dbReference>
<dbReference type="InterPro" id="IPR001680">
    <property type="entry name" value="WD40_rpt"/>
</dbReference>
<dbReference type="SUPFAM" id="SSF63829">
    <property type="entry name" value="Calcium-dependent phosphotriesterase"/>
    <property type="match status" value="1"/>
</dbReference>
<proteinExistence type="predicted"/>
<keyword evidence="2" id="KW-0677">Repeat</keyword>
<evidence type="ECO:0000256" key="1">
    <source>
        <dbReference type="ARBA" id="ARBA00022574"/>
    </source>
</evidence>
<evidence type="ECO:0000313" key="4">
    <source>
        <dbReference type="EMBL" id="TGO50650.1"/>
    </source>
</evidence>
<gene>
    <name evidence="4" type="ORF">BOTNAR_0385g00010</name>
</gene>
<dbReference type="STRING" id="278944.A0A4Z1HVV3"/>
<reference evidence="4 5" key="1">
    <citation type="submission" date="2017-12" db="EMBL/GenBank/DDBJ databases">
        <title>Comparative genomics of Botrytis spp.</title>
        <authorList>
            <person name="Valero-Jimenez C.A."/>
            <person name="Tapia P."/>
            <person name="Veloso J."/>
            <person name="Silva-Moreno E."/>
            <person name="Staats M."/>
            <person name="Valdes J.H."/>
            <person name="Van Kan J.A.L."/>
        </authorList>
    </citation>
    <scope>NUCLEOTIDE SEQUENCE [LARGE SCALE GENOMIC DNA]</scope>
    <source>
        <strain evidence="4 5">MUCL2120</strain>
    </source>
</reference>
<protein>
    <submittedName>
        <fullName evidence="4">Uncharacterized protein</fullName>
    </submittedName>
</protein>
<organism evidence="4 5">
    <name type="scientific">Botryotinia narcissicola</name>
    <dbReference type="NCBI Taxonomy" id="278944"/>
    <lineage>
        <taxon>Eukaryota</taxon>
        <taxon>Fungi</taxon>
        <taxon>Dikarya</taxon>
        <taxon>Ascomycota</taxon>
        <taxon>Pezizomycotina</taxon>
        <taxon>Leotiomycetes</taxon>
        <taxon>Helotiales</taxon>
        <taxon>Sclerotiniaceae</taxon>
        <taxon>Botryotinia</taxon>
    </lineage>
</organism>
<dbReference type="OrthoDB" id="674604at2759"/>
<dbReference type="Pfam" id="PF00400">
    <property type="entry name" value="WD40"/>
    <property type="match status" value="5"/>
</dbReference>
<dbReference type="PROSITE" id="PS50294">
    <property type="entry name" value="WD_REPEATS_REGION"/>
    <property type="match status" value="4"/>
</dbReference>
<evidence type="ECO:0000256" key="3">
    <source>
        <dbReference type="PROSITE-ProRule" id="PRU00221"/>
    </source>
</evidence>
<dbReference type="PROSITE" id="PS00678">
    <property type="entry name" value="WD_REPEATS_1"/>
    <property type="match status" value="3"/>
</dbReference>
<feature type="repeat" description="WD" evidence="3">
    <location>
        <begin position="109"/>
        <end position="150"/>
    </location>
</feature>
<accession>A0A4Z1HVV3</accession>
<feature type="repeat" description="WD" evidence="3">
    <location>
        <begin position="193"/>
        <end position="229"/>
    </location>
</feature>
<dbReference type="InterPro" id="IPR015943">
    <property type="entry name" value="WD40/YVTN_repeat-like_dom_sf"/>
</dbReference>
<feature type="repeat" description="WD" evidence="3">
    <location>
        <begin position="234"/>
        <end position="260"/>
    </location>
</feature>
<dbReference type="Proteomes" id="UP000297452">
    <property type="component" value="Unassembled WGS sequence"/>
</dbReference>
<sequence length="371" mass="42314">MRKYWYGRELDGYNRRSEISKFLYNAKPFILNYYSIIDSSPLQLYSFALIFAPKESIIRNIFHNYTPDWILQEPNTDLEWNTIIQILKEHSNWIHSIAFLANSKLLASASRYSGSVRSIAFSADSKLLASASRDHTIKIWDTITNTLQQTLKGHSDWVNSVTFSANSKLLASTSHNHTIKIWDIATSTLQQTLKGHSGSVRSVAFSADSKLLASASCNHIIKIWDTATGIFNWVNSIAFSTNSKLLVSASDDHTIKIWDIAIGILQLTLENYIDIRNLLFDITNSILIIDIGCFRLNINSNILFPLSSRVINRLSINEFWVIWNDQNLLWLPSDFRSEIFTISHTGSKLAIECQSRRVFIIGINDPYDNIL</sequence>
<dbReference type="InterPro" id="IPR020472">
    <property type="entry name" value="WD40_PAC1"/>
</dbReference>
<dbReference type="SUPFAM" id="SSF50978">
    <property type="entry name" value="WD40 repeat-like"/>
    <property type="match status" value="1"/>
</dbReference>